<reference evidence="1 2" key="1">
    <citation type="submission" date="2016-10" db="EMBL/GenBank/DDBJ databases">
        <authorList>
            <person name="de Groot N.N."/>
        </authorList>
    </citation>
    <scope>NUCLEOTIDE SEQUENCE [LARGE SCALE GENOMIC DNA]</scope>
    <source>
        <strain evidence="1 2">Nm22</strain>
    </source>
</reference>
<dbReference type="EMBL" id="FOCP01000001">
    <property type="protein sequence ID" value="SEM72001.1"/>
    <property type="molecule type" value="Genomic_DNA"/>
</dbReference>
<organism evidence="1 2">
    <name type="scientific">Nitrosomonas marina</name>
    <dbReference type="NCBI Taxonomy" id="917"/>
    <lineage>
        <taxon>Bacteria</taxon>
        <taxon>Pseudomonadati</taxon>
        <taxon>Pseudomonadota</taxon>
        <taxon>Betaproteobacteria</taxon>
        <taxon>Nitrosomonadales</taxon>
        <taxon>Nitrosomonadaceae</taxon>
        <taxon>Nitrosomonas</taxon>
    </lineage>
</organism>
<protein>
    <submittedName>
        <fullName evidence="1">Uncharacterized protein</fullName>
    </submittedName>
</protein>
<evidence type="ECO:0000313" key="2">
    <source>
        <dbReference type="Proteomes" id="UP000199459"/>
    </source>
</evidence>
<accession>A0A1H8AMW5</accession>
<proteinExistence type="predicted"/>
<dbReference type="RefSeq" id="WP_090627142.1">
    <property type="nucleotide sequence ID" value="NZ_FOCP01000001.1"/>
</dbReference>
<evidence type="ECO:0000313" key="1">
    <source>
        <dbReference type="EMBL" id="SEM72001.1"/>
    </source>
</evidence>
<dbReference type="Proteomes" id="UP000199459">
    <property type="component" value="Unassembled WGS sequence"/>
</dbReference>
<sequence>MQQQNANNKAFVRISKENSFLQSVPSITLIEGGDEICGINGKSAANQDIDTGSMFMLIAMGSVRSCSGLQLSIFSNHETVNSRMTVCVRA</sequence>
<name>A0A1H8AMW5_9PROT</name>
<dbReference type="AlphaFoldDB" id="A0A1H8AMW5"/>
<gene>
    <name evidence="1" type="ORF">SAMN05216325_101236</name>
</gene>